<dbReference type="EMBL" id="QGHB01000016">
    <property type="protein sequence ID" value="PWK81656.1"/>
    <property type="molecule type" value="Genomic_DNA"/>
</dbReference>
<accession>A0A316HK94</accession>
<name>A0A316HK94_9PSEU</name>
<dbReference type="RefSeq" id="WP_109641139.1">
    <property type="nucleotide sequence ID" value="NZ_QGHB01000016.1"/>
</dbReference>
<organism evidence="1 2">
    <name type="scientific">Lentzea atacamensis</name>
    <dbReference type="NCBI Taxonomy" id="531938"/>
    <lineage>
        <taxon>Bacteria</taxon>
        <taxon>Bacillati</taxon>
        <taxon>Actinomycetota</taxon>
        <taxon>Actinomycetes</taxon>
        <taxon>Pseudonocardiales</taxon>
        <taxon>Pseudonocardiaceae</taxon>
        <taxon>Lentzea</taxon>
    </lineage>
</organism>
<dbReference type="Proteomes" id="UP000246005">
    <property type="component" value="Unassembled WGS sequence"/>
</dbReference>
<gene>
    <name evidence="1" type="ORF">C8D88_11667</name>
</gene>
<sequence length="85" mass="9284">MSDLIGTIRREEHEGGFSIWAKVAQAQVHAFNPVRTVVAAEWLCVYSTAEGNCGERLHRMFVERDANPVVGFVPGTPAAEQAVTT</sequence>
<evidence type="ECO:0000313" key="2">
    <source>
        <dbReference type="Proteomes" id="UP000246005"/>
    </source>
</evidence>
<evidence type="ECO:0000313" key="1">
    <source>
        <dbReference type="EMBL" id="PWK81656.1"/>
    </source>
</evidence>
<proteinExistence type="predicted"/>
<protein>
    <submittedName>
        <fullName evidence="1">Uncharacterized protein</fullName>
    </submittedName>
</protein>
<comment type="caution">
    <text evidence="1">The sequence shown here is derived from an EMBL/GenBank/DDBJ whole genome shotgun (WGS) entry which is preliminary data.</text>
</comment>
<dbReference type="AlphaFoldDB" id="A0A316HK94"/>
<reference evidence="1 2" key="1">
    <citation type="submission" date="2018-05" db="EMBL/GenBank/DDBJ databases">
        <title>Genomic Encyclopedia of Type Strains, Phase IV (KMG-IV): sequencing the most valuable type-strain genomes for metagenomic binning, comparative biology and taxonomic classification.</title>
        <authorList>
            <person name="Goeker M."/>
        </authorList>
    </citation>
    <scope>NUCLEOTIDE SEQUENCE [LARGE SCALE GENOMIC DNA]</scope>
    <source>
        <strain evidence="1 2">DSM 45480</strain>
    </source>
</reference>